<proteinExistence type="evidence at transcript level"/>
<dbReference type="CDD" id="cd07993">
    <property type="entry name" value="LPLAT_DHAPAT-like"/>
    <property type="match status" value="1"/>
</dbReference>
<protein>
    <submittedName>
        <fullName evidence="8">Putative mitochondrial glycerol-3-phosphate acyltransferase gpat</fullName>
    </submittedName>
</protein>
<dbReference type="InterPro" id="IPR002123">
    <property type="entry name" value="Plipid/glycerol_acylTrfase"/>
</dbReference>
<evidence type="ECO:0000256" key="1">
    <source>
        <dbReference type="ARBA" id="ARBA00004370"/>
    </source>
</evidence>
<dbReference type="GO" id="GO:0006072">
    <property type="term" value="P:glycerol-3-phosphate metabolic process"/>
    <property type="evidence" value="ECO:0007669"/>
    <property type="project" value="TreeGrafter"/>
</dbReference>
<dbReference type="AlphaFoldDB" id="U5EQV3"/>
<dbReference type="Pfam" id="PF01553">
    <property type="entry name" value="Acyltransferase"/>
    <property type="match status" value="1"/>
</dbReference>
<accession>U5EQV3</accession>
<comment type="similarity">
    <text evidence="2">Belongs to the GPAT/DAPAT family.</text>
</comment>
<feature type="signal peptide" evidence="6">
    <location>
        <begin position="1"/>
        <end position="23"/>
    </location>
</feature>
<evidence type="ECO:0000313" key="8">
    <source>
        <dbReference type="EMBL" id="JAB56763.1"/>
    </source>
</evidence>
<comment type="subcellular location">
    <subcellularLocation>
        <location evidence="1">Membrane</location>
    </subcellularLocation>
</comment>
<evidence type="ECO:0000256" key="5">
    <source>
        <dbReference type="ARBA" id="ARBA00023315"/>
    </source>
</evidence>
<dbReference type="InterPro" id="IPR022284">
    <property type="entry name" value="GPAT/DHAPAT"/>
</dbReference>
<evidence type="ECO:0000256" key="4">
    <source>
        <dbReference type="ARBA" id="ARBA00023136"/>
    </source>
</evidence>
<dbReference type="GO" id="GO:0019432">
    <property type="term" value="P:triglyceride biosynthetic process"/>
    <property type="evidence" value="ECO:0007669"/>
    <property type="project" value="TreeGrafter"/>
</dbReference>
<dbReference type="Pfam" id="PF19277">
    <property type="entry name" value="GPAT_C"/>
    <property type="match status" value="1"/>
</dbReference>
<feature type="chain" id="PRO_5004659583" evidence="6">
    <location>
        <begin position="24"/>
        <end position="901"/>
    </location>
</feature>
<evidence type="ECO:0000256" key="6">
    <source>
        <dbReference type="SAM" id="SignalP"/>
    </source>
</evidence>
<dbReference type="GO" id="GO:0031966">
    <property type="term" value="C:mitochondrial membrane"/>
    <property type="evidence" value="ECO:0007669"/>
    <property type="project" value="TreeGrafter"/>
</dbReference>
<keyword evidence="4" id="KW-0472">Membrane</keyword>
<dbReference type="GO" id="GO:0008654">
    <property type="term" value="P:phospholipid biosynthetic process"/>
    <property type="evidence" value="ECO:0007669"/>
    <property type="project" value="TreeGrafter"/>
</dbReference>
<dbReference type="PANTHER" id="PTHR12563">
    <property type="entry name" value="GLYCEROL-3-PHOSPHATE ACYLTRANSFERASE"/>
    <property type="match status" value="1"/>
</dbReference>
<reference evidence="8" key="1">
    <citation type="journal article" date="2014" name="Insect Biochem. Mol. Biol.">
        <title>An insight into the sialome of the frog biting fly, Corethrella appendiculata.</title>
        <authorList>
            <person name="Ribeiro J.M.C."/>
            <person name="Chagas A.C."/>
            <person name="Pham V.M."/>
            <person name="Lounibos L.P."/>
            <person name="Calvo E."/>
        </authorList>
    </citation>
    <scope>NUCLEOTIDE SEQUENCE</scope>
    <source>
        <tissue evidence="8">Salivary glands</tissue>
    </source>
</reference>
<sequence>MLGIIEIFLFLCVVGYFYNKNRALDMVDILCKFPTFGIGDNGGGGGSVNDNLDNENGDLDDYDNGLTTEKLGYRMNGIPEFRRKALEREKIRQQREEKLYQIKEQPTENIKLPEKQIKLTCQHCNPINAVQQLNPNERRRQAVDMLRTTKHSGLRPNCSKFDYGVWCPHLAQCMRIKRHNFPQVAPQVIPDNRIQAAIKQAAEESLHEMQQDIGDNEEFDEELYYNQMWKKHEKRAKEILEGMKSKISNLVLGITSYVLYKLLPCFLSGVATHPAQIEMIRSATDNNPNVPLIFLPLHRSHLDYIMVSFILLNHDIRGPIVAGGDNLKIPFFGSVLRGDGAFFIKRKIDPLTGKKDIIYRAVLHTYLQKALMALHNVEFFIEGGRTRTGKPCLPKSGILSVIVDAYLDKSIEDALIVPVSVNYEKLVDGNFINEQLGKKKKPESFTAAASAIYKILKAKYGLMRIDFNEPFSLAELVNKFKQNSYSLQLQQELANNIESCRKLKHKPSTSSLYGTDCVQEEHRILVDNIARHVVYDCAVATSVMTTNALAFIFLTRYRDGATLSILSEALDKLRYLLDGERDIAFTGNSEDIIKYAVDLLGPSMIIKERRGHQLIYKPITMIPNVIELAYYSNMLIPHFALQSILVITATMLCRKIEREKNDFNNNDGQNNRNVTGVNKYRLLETCLEFCDILRYEFILCKPCQKLESMLENTFDDLCNREILTKPELQLTDEQQRAHGLAKHIHYEDDDEDEYNDYYSNQSDSTDDYNNRINNEEDLVYLPTDTHCDRIDLMSVLAPFSHTYTAVAYALNHLLRDSCIVENEFIKLCINEITERVDSGICKYGESISTDSIKNCLKLFEKRSIIEIKNNNGVRLIQLNCAHETTLGVQNIIQSIEKFVPV</sequence>
<dbReference type="SUPFAM" id="SSF69593">
    <property type="entry name" value="Glycerol-3-phosphate (1)-acyltransferase"/>
    <property type="match status" value="1"/>
</dbReference>
<dbReference type="GO" id="GO:0006631">
    <property type="term" value="P:fatty acid metabolic process"/>
    <property type="evidence" value="ECO:0007669"/>
    <property type="project" value="TreeGrafter"/>
</dbReference>
<dbReference type="EMBL" id="GANO01003108">
    <property type="protein sequence ID" value="JAB56763.1"/>
    <property type="molecule type" value="mRNA"/>
</dbReference>
<name>U5EQV3_9DIPT</name>
<feature type="domain" description="Phospholipid/glycerol acyltransferase" evidence="7">
    <location>
        <begin position="292"/>
        <end position="424"/>
    </location>
</feature>
<evidence type="ECO:0000256" key="3">
    <source>
        <dbReference type="ARBA" id="ARBA00022679"/>
    </source>
</evidence>
<evidence type="ECO:0000256" key="2">
    <source>
        <dbReference type="ARBA" id="ARBA00007937"/>
    </source>
</evidence>
<evidence type="ECO:0000259" key="7">
    <source>
        <dbReference type="SMART" id="SM00563"/>
    </source>
</evidence>
<dbReference type="SMART" id="SM00563">
    <property type="entry name" value="PlsC"/>
    <property type="match status" value="1"/>
</dbReference>
<organism evidence="8">
    <name type="scientific">Corethrella appendiculata</name>
    <dbReference type="NCBI Taxonomy" id="1370023"/>
    <lineage>
        <taxon>Eukaryota</taxon>
        <taxon>Metazoa</taxon>
        <taxon>Ecdysozoa</taxon>
        <taxon>Arthropoda</taxon>
        <taxon>Hexapoda</taxon>
        <taxon>Insecta</taxon>
        <taxon>Pterygota</taxon>
        <taxon>Neoptera</taxon>
        <taxon>Endopterygota</taxon>
        <taxon>Diptera</taxon>
        <taxon>Nematocera</taxon>
        <taxon>Culicoidea</taxon>
        <taxon>Chaoboridae</taxon>
        <taxon>Corethrella</taxon>
    </lineage>
</organism>
<dbReference type="PANTHER" id="PTHR12563:SF23">
    <property type="entry name" value="BCDNA.GH07066"/>
    <property type="match status" value="1"/>
</dbReference>
<keyword evidence="5 8" id="KW-0012">Acyltransferase</keyword>
<keyword evidence="3 8" id="KW-0808">Transferase</keyword>
<dbReference type="PIRSF" id="PIRSF000437">
    <property type="entry name" value="GPAT_DHAPAT"/>
    <property type="match status" value="1"/>
</dbReference>
<keyword evidence="6" id="KW-0732">Signal</keyword>
<dbReference type="GO" id="GO:0004366">
    <property type="term" value="F:glycerol-3-phosphate O-acyltransferase activity"/>
    <property type="evidence" value="ECO:0007669"/>
    <property type="project" value="TreeGrafter"/>
</dbReference>
<dbReference type="InterPro" id="IPR045520">
    <property type="entry name" value="GPAT/DHAPAT_C"/>
</dbReference>
<dbReference type="InterPro" id="IPR041728">
    <property type="entry name" value="GPAT/DHAPAT_LPLAT"/>
</dbReference>